<protein>
    <submittedName>
        <fullName evidence="1">Uncharacterized protein</fullName>
    </submittedName>
</protein>
<comment type="caution">
    <text evidence="1">The sequence shown here is derived from an EMBL/GenBank/DDBJ whole genome shotgun (WGS) entry which is preliminary data.</text>
</comment>
<organism evidence="1 2">
    <name type="scientific">Coprinellus micaceus</name>
    <name type="common">Glistening ink-cap mushroom</name>
    <name type="synonym">Coprinus micaceus</name>
    <dbReference type="NCBI Taxonomy" id="71717"/>
    <lineage>
        <taxon>Eukaryota</taxon>
        <taxon>Fungi</taxon>
        <taxon>Dikarya</taxon>
        <taxon>Basidiomycota</taxon>
        <taxon>Agaricomycotina</taxon>
        <taxon>Agaricomycetes</taxon>
        <taxon>Agaricomycetidae</taxon>
        <taxon>Agaricales</taxon>
        <taxon>Agaricineae</taxon>
        <taxon>Psathyrellaceae</taxon>
        <taxon>Coprinellus</taxon>
    </lineage>
</organism>
<evidence type="ECO:0000313" key="2">
    <source>
        <dbReference type="Proteomes" id="UP000298030"/>
    </source>
</evidence>
<sequence>MTILFSATMPQRERLLANVQSRTGYQIYLQMRPSLCSSTPINTLSRLVPVRCGCLSVHAPSCSKDVLSSNFVVAGPPYCGTTKIEW</sequence>
<evidence type="ECO:0000313" key="1">
    <source>
        <dbReference type="EMBL" id="TEB34987.1"/>
    </source>
</evidence>
<dbReference type="AlphaFoldDB" id="A0A4Y7TLB6"/>
<accession>A0A4Y7TLB6</accession>
<dbReference type="EMBL" id="QPFP01000008">
    <property type="protein sequence ID" value="TEB34987.1"/>
    <property type="molecule type" value="Genomic_DNA"/>
</dbReference>
<keyword evidence="2" id="KW-1185">Reference proteome</keyword>
<reference evidence="1 2" key="1">
    <citation type="journal article" date="2019" name="Nat. Ecol. Evol.">
        <title>Megaphylogeny resolves global patterns of mushroom evolution.</title>
        <authorList>
            <person name="Varga T."/>
            <person name="Krizsan K."/>
            <person name="Foldi C."/>
            <person name="Dima B."/>
            <person name="Sanchez-Garcia M."/>
            <person name="Sanchez-Ramirez S."/>
            <person name="Szollosi G.J."/>
            <person name="Szarkandi J.G."/>
            <person name="Papp V."/>
            <person name="Albert L."/>
            <person name="Andreopoulos W."/>
            <person name="Angelini C."/>
            <person name="Antonin V."/>
            <person name="Barry K.W."/>
            <person name="Bougher N.L."/>
            <person name="Buchanan P."/>
            <person name="Buyck B."/>
            <person name="Bense V."/>
            <person name="Catcheside P."/>
            <person name="Chovatia M."/>
            <person name="Cooper J."/>
            <person name="Damon W."/>
            <person name="Desjardin D."/>
            <person name="Finy P."/>
            <person name="Geml J."/>
            <person name="Haridas S."/>
            <person name="Hughes K."/>
            <person name="Justo A."/>
            <person name="Karasinski D."/>
            <person name="Kautmanova I."/>
            <person name="Kiss B."/>
            <person name="Kocsube S."/>
            <person name="Kotiranta H."/>
            <person name="LaButti K.M."/>
            <person name="Lechner B.E."/>
            <person name="Liimatainen K."/>
            <person name="Lipzen A."/>
            <person name="Lukacs Z."/>
            <person name="Mihaltcheva S."/>
            <person name="Morgado L.N."/>
            <person name="Niskanen T."/>
            <person name="Noordeloos M.E."/>
            <person name="Ohm R.A."/>
            <person name="Ortiz-Santana B."/>
            <person name="Ovrebo C."/>
            <person name="Racz N."/>
            <person name="Riley R."/>
            <person name="Savchenko A."/>
            <person name="Shiryaev A."/>
            <person name="Soop K."/>
            <person name="Spirin V."/>
            <person name="Szebenyi C."/>
            <person name="Tomsovsky M."/>
            <person name="Tulloss R.E."/>
            <person name="Uehling J."/>
            <person name="Grigoriev I.V."/>
            <person name="Vagvolgyi C."/>
            <person name="Papp T."/>
            <person name="Martin F.M."/>
            <person name="Miettinen O."/>
            <person name="Hibbett D.S."/>
            <person name="Nagy L.G."/>
        </authorList>
    </citation>
    <scope>NUCLEOTIDE SEQUENCE [LARGE SCALE GENOMIC DNA]</scope>
    <source>
        <strain evidence="1 2">FP101781</strain>
    </source>
</reference>
<dbReference type="Proteomes" id="UP000298030">
    <property type="component" value="Unassembled WGS sequence"/>
</dbReference>
<name>A0A4Y7TLB6_COPMI</name>
<proteinExistence type="predicted"/>
<gene>
    <name evidence="1" type="ORF">FA13DRAFT_1728776</name>
</gene>